<dbReference type="RefSeq" id="WP_176780188.1">
    <property type="nucleotide sequence ID" value="NZ_FNHG01000001.1"/>
</dbReference>
<dbReference type="EMBL" id="FNHG01000001">
    <property type="protein sequence ID" value="SDL65603.1"/>
    <property type="molecule type" value="Genomic_DNA"/>
</dbReference>
<dbReference type="AlphaFoldDB" id="A0A1G9LUK5"/>
<feature type="transmembrane region" description="Helical" evidence="1">
    <location>
        <begin position="12"/>
        <end position="37"/>
    </location>
</feature>
<keyword evidence="3" id="KW-1185">Reference proteome</keyword>
<gene>
    <name evidence="2" type="ORF">SAMN04488568_101216</name>
</gene>
<sequence length="358" mass="38823">MFQSATNSDTVLLTAIWVASLVLVSLSVLALLALAALRSLRDLGREREQACADALSANIRNLLASRVEIAPAMLPKLQHRVVRASIAVLIGYFRNLEGEARQRLKQLLEVWEIEPALARLYRKSPRLQKLQILAIFSHLDTPSSLDLVRQQLSSEDQHIRLAALRTMVRRDPEIALENLVDLTNRSRARDMQLLATTLRRQGPRAISALEALAGAGAMEGCLRSALEGLAAIGAAETRLDLTTLANHASPRVRSSVALLAAGIVSPAGATALLRLAEDPEPAVRESAALAIGLRRRADLIEILTALITDRVWSVRFRAAQALAELGPPGRAVLRHLPDPGPGTIRIVEEVLYASGRAT</sequence>
<dbReference type="InterPro" id="IPR011989">
    <property type="entry name" value="ARM-like"/>
</dbReference>
<dbReference type="InterPro" id="IPR016024">
    <property type="entry name" value="ARM-type_fold"/>
</dbReference>
<proteinExistence type="predicted"/>
<protein>
    <submittedName>
        <fullName evidence="2">HEAT repeat</fullName>
    </submittedName>
</protein>
<dbReference type="SUPFAM" id="SSF48371">
    <property type="entry name" value="ARM repeat"/>
    <property type="match status" value="1"/>
</dbReference>
<evidence type="ECO:0000313" key="2">
    <source>
        <dbReference type="EMBL" id="SDL65603.1"/>
    </source>
</evidence>
<organism evidence="2 3">
    <name type="scientific">Maricaulis salignorans</name>
    <dbReference type="NCBI Taxonomy" id="144026"/>
    <lineage>
        <taxon>Bacteria</taxon>
        <taxon>Pseudomonadati</taxon>
        <taxon>Pseudomonadota</taxon>
        <taxon>Alphaproteobacteria</taxon>
        <taxon>Maricaulales</taxon>
        <taxon>Maricaulaceae</taxon>
        <taxon>Maricaulis</taxon>
    </lineage>
</organism>
<keyword evidence="1" id="KW-0472">Membrane</keyword>
<evidence type="ECO:0000256" key="1">
    <source>
        <dbReference type="SAM" id="Phobius"/>
    </source>
</evidence>
<dbReference type="STRING" id="144026.SAMN04488568_101216"/>
<name>A0A1G9LUK5_9PROT</name>
<dbReference type="Pfam" id="PF13646">
    <property type="entry name" value="HEAT_2"/>
    <property type="match status" value="1"/>
</dbReference>
<dbReference type="Proteomes" id="UP000199759">
    <property type="component" value="Unassembled WGS sequence"/>
</dbReference>
<accession>A0A1G9LUK5</accession>
<evidence type="ECO:0000313" key="3">
    <source>
        <dbReference type="Proteomes" id="UP000199759"/>
    </source>
</evidence>
<dbReference type="Gene3D" id="1.25.10.10">
    <property type="entry name" value="Leucine-rich Repeat Variant"/>
    <property type="match status" value="1"/>
</dbReference>
<reference evidence="2 3" key="1">
    <citation type="submission" date="2016-10" db="EMBL/GenBank/DDBJ databases">
        <authorList>
            <person name="de Groot N.N."/>
        </authorList>
    </citation>
    <scope>NUCLEOTIDE SEQUENCE [LARGE SCALE GENOMIC DNA]</scope>
    <source>
        <strain evidence="2 3">DSM 16077</strain>
    </source>
</reference>
<keyword evidence="1" id="KW-1133">Transmembrane helix</keyword>
<keyword evidence="1" id="KW-0812">Transmembrane</keyword>